<keyword evidence="2" id="KW-0472">Membrane</keyword>
<evidence type="ECO:0000259" key="3">
    <source>
        <dbReference type="PROSITE" id="PS50003"/>
    </source>
</evidence>
<dbReference type="Pfam" id="PF15410">
    <property type="entry name" value="PH_9"/>
    <property type="match status" value="1"/>
</dbReference>
<proteinExistence type="predicted"/>
<dbReference type="Proteomes" id="UP000008743">
    <property type="component" value="Unassembled WGS sequence"/>
</dbReference>
<dbReference type="SUPFAM" id="SSF50729">
    <property type="entry name" value="PH domain-like"/>
    <property type="match status" value="1"/>
</dbReference>
<keyword evidence="5" id="KW-1185">Reference proteome</keyword>
<dbReference type="InParanoid" id="A0A0D2VTS5"/>
<dbReference type="Gene3D" id="2.30.29.30">
    <property type="entry name" value="Pleckstrin-homology domain (PH domain)/Phosphotyrosine-binding domain (PTB)"/>
    <property type="match status" value="1"/>
</dbReference>
<keyword evidence="2" id="KW-1133">Transmembrane helix</keyword>
<dbReference type="AlphaFoldDB" id="A0A0D2VTS5"/>
<feature type="region of interest" description="Disordered" evidence="1">
    <location>
        <begin position="210"/>
        <end position="240"/>
    </location>
</feature>
<evidence type="ECO:0000313" key="5">
    <source>
        <dbReference type="Proteomes" id="UP000008743"/>
    </source>
</evidence>
<dbReference type="InterPro" id="IPR001849">
    <property type="entry name" value="PH_domain"/>
</dbReference>
<dbReference type="PROSITE" id="PS50003">
    <property type="entry name" value="PH_DOMAIN"/>
    <property type="match status" value="1"/>
</dbReference>
<dbReference type="InterPro" id="IPR041681">
    <property type="entry name" value="PH_9"/>
</dbReference>
<dbReference type="RefSeq" id="XP_004346989.1">
    <property type="nucleotide sequence ID" value="XM_004346939.2"/>
</dbReference>
<sequence length="516" mass="54597">MLELLRTFAWMASLPVVHFVFAVTILAWLVQHLLVSSAPATLAQPSSSSNQLNNVAGVLNSPLEYRHPTGGGSTTLAYHESLTNQPRTLSGYQRLVRTLEATVRQLETQVSQSSVASACDQQQPMRDSIALDDTLVLAASLVPISALVSSPISPPLVLTSKNPSSAQVVASLDEMLAIAAAATPQRPSNVAPVSTPDTSQSQLLAMSPRPSLMHQASTLSPTNGAMTPRPSLMHQTSTLSPPNGATNAALFQTPPPRASLPGSGAGTPAGYSDEFGSPGAGLLGDEPRCESLLEVKKSKGTGGKKSVGLSTWKTQYCVGQGQVLFLYNSKPVGSSAKTKMPALVSLQRSVLDENREYRQRAFVFAITLADSTEYLLQAATHREKQMWIQHLRTNACMGLDPRSSSIGGSPIHHLSPTNSAGMLYGSPQTSISPTGSPGTLAMIDPSLASAIATSQTASQIAAFNSLRRRMQSMQDDLSHLKSGMSEVSQTSKFTYAGLVDMLTENSENAAINDAEL</sequence>
<evidence type="ECO:0000256" key="2">
    <source>
        <dbReference type="SAM" id="Phobius"/>
    </source>
</evidence>
<dbReference type="STRING" id="595528.A0A0D2VTS5"/>
<evidence type="ECO:0000256" key="1">
    <source>
        <dbReference type="SAM" id="MobiDB-lite"/>
    </source>
</evidence>
<name>A0A0D2VTS5_CAPO3</name>
<dbReference type="EMBL" id="KE346367">
    <property type="protein sequence ID" value="KJE94702.1"/>
    <property type="molecule type" value="Genomic_DNA"/>
</dbReference>
<organism evidence="4 5">
    <name type="scientific">Capsaspora owczarzaki (strain ATCC 30864)</name>
    <dbReference type="NCBI Taxonomy" id="595528"/>
    <lineage>
        <taxon>Eukaryota</taxon>
        <taxon>Filasterea</taxon>
        <taxon>Capsaspora</taxon>
    </lineage>
</organism>
<protein>
    <recommendedName>
        <fullName evidence="3">PH domain-containing protein</fullName>
    </recommendedName>
</protein>
<feature type="transmembrane region" description="Helical" evidence="2">
    <location>
        <begin position="7"/>
        <end position="30"/>
    </location>
</feature>
<feature type="compositionally biased region" description="Polar residues" evidence="1">
    <location>
        <begin position="214"/>
        <end position="225"/>
    </location>
</feature>
<feature type="domain" description="PH" evidence="3">
    <location>
        <begin position="286"/>
        <end position="396"/>
    </location>
</feature>
<evidence type="ECO:0000313" key="4">
    <source>
        <dbReference type="EMBL" id="KJE94702.1"/>
    </source>
</evidence>
<dbReference type="InterPro" id="IPR011993">
    <property type="entry name" value="PH-like_dom_sf"/>
</dbReference>
<gene>
    <name evidence="4" type="ORF">CAOG_005304</name>
</gene>
<keyword evidence="2" id="KW-0812">Transmembrane</keyword>
<accession>A0A0D2VTS5</accession>
<reference evidence="5" key="1">
    <citation type="submission" date="2011-02" db="EMBL/GenBank/DDBJ databases">
        <title>The Genome Sequence of Capsaspora owczarzaki ATCC 30864.</title>
        <authorList>
            <person name="Russ C."/>
            <person name="Cuomo C."/>
            <person name="Burger G."/>
            <person name="Gray M.W."/>
            <person name="Holland P.W.H."/>
            <person name="King N."/>
            <person name="Lang F.B.F."/>
            <person name="Roger A.J."/>
            <person name="Ruiz-Trillo I."/>
            <person name="Young S.K."/>
            <person name="Zeng Q."/>
            <person name="Gargeya S."/>
            <person name="Alvarado L."/>
            <person name="Berlin A."/>
            <person name="Chapman S.B."/>
            <person name="Chen Z."/>
            <person name="Freedman E."/>
            <person name="Gellesch M."/>
            <person name="Goldberg J."/>
            <person name="Griggs A."/>
            <person name="Gujja S."/>
            <person name="Heilman E."/>
            <person name="Heiman D."/>
            <person name="Howarth C."/>
            <person name="Mehta T."/>
            <person name="Neiman D."/>
            <person name="Pearson M."/>
            <person name="Roberts A."/>
            <person name="Saif S."/>
            <person name="Shea T."/>
            <person name="Shenoy N."/>
            <person name="Sisk P."/>
            <person name="Stolte C."/>
            <person name="Sykes S."/>
            <person name="White J."/>
            <person name="Yandava C."/>
            <person name="Haas B."/>
            <person name="Nusbaum C."/>
            <person name="Birren B."/>
        </authorList>
    </citation>
    <scope>NUCLEOTIDE SEQUENCE</scope>
    <source>
        <strain evidence="5">ATCC 30864</strain>
    </source>
</reference>
<dbReference type="SMART" id="SM00233">
    <property type="entry name" value="PH"/>
    <property type="match status" value="1"/>
</dbReference>
<dbReference type="PhylomeDB" id="A0A0D2VTS5"/>